<dbReference type="PROSITE" id="PS51194">
    <property type="entry name" value="HELICASE_CTER"/>
    <property type="match status" value="1"/>
</dbReference>
<evidence type="ECO:0000313" key="14">
    <source>
        <dbReference type="EMBL" id="KAK4540534.1"/>
    </source>
</evidence>
<dbReference type="Pfam" id="PF22527">
    <property type="entry name" value="DEXQc_Suv3"/>
    <property type="match status" value="1"/>
</dbReference>
<dbReference type="SUPFAM" id="SSF52540">
    <property type="entry name" value="P-loop containing nucleoside triphosphate hydrolases"/>
    <property type="match status" value="1"/>
</dbReference>
<dbReference type="SMART" id="SM00490">
    <property type="entry name" value="HELICc"/>
    <property type="match status" value="1"/>
</dbReference>
<dbReference type="Gene3D" id="3.40.50.300">
    <property type="entry name" value="P-loop containing nucleotide triphosphate hydrolases"/>
    <property type="match status" value="2"/>
</dbReference>
<evidence type="ECO:0000256" key="3">
    <source>
        <dbReference type="ARBA" id="ARBA00004173"/>
    </source>
</evidence>
<evidence type="ECO:0000256" key="1">
    <source>
        <dbReference type="ARBA" id="ARBA00001936"/>
    </source>
</evidence>
<dbReference type="GO" id="GO:0003724">
    <property type="term" value="F:RNA helicase activity"/>
    <property type="evidence" value="ECO:0007669"/>
    <property type="project" value="UniProtKB-EC"/>
</dbReference>
<sequence length="1035" mass="113098">MLAANPRTAGRCIYCAFRSRQLALQARRHRSTTTTTNTHPDSTTRHFKPSHNATRHDEPLHDATRHFQPSYNATRHFKPAHDGATPQFTYYTHGDRSSDLDASQHGYIGNAGEHSVVRKFAKSDLEQWGLTGKRKGGEAVREKYQRGAVRDNYHDVLHKRIAELKDELSEAPMLEQLKKEKQDVGERAQSFEKVWKSFTRKLVATDGEEVGAAWKGKGSDDASKTVRSDMSEAYKTKGVRGLDERIKYAFYGHVTGSRFTESDIRNQMALADLRYPTEWYPATRTIHRTIHLHVGPTNSGKTYQALQRLETAERGVYAGPLRLLAHEVYTRMNAKGIACSLVTGEERRSAEGKSSQAGNPDMSACTVEMMPLNKTLDVAVIDEIQMIGSPDRGWAWTQALLGVKAKEVHLCGEERTVPLIRELCASVGEKLEVHRYERLSPLEVAGDGSLNGDLRRLRKGDCIVSFSVMGIHALRRQIERQTGRKVATVYGSLPPETRAQQARLFNDPHNDYDFLVASDAVGMGLNLAIKRMIFEASSKFDGVQRRTLGVADIKQIGGRAGRYRTAEQANQEAVSTPDLAAAKGDSPAAVGGADGKIAASTATENVGIVTTLEKFDFPIVAAAMQAEPEPIRTAGLYPPASVLERFASYFPPATPFSYILTRLHELSQIHSQRFHLCGLKEQLYIADLIEPVTGLTIADRNVMCSAPCSRNDEMWRTLMPAYARCIAEQTGGGIVEIAALPLEVLEQEVSASREYLRALETLHKGITTYLWLSYRFAGIFTTRGLAFHVKGLVEAKIEDVLGRFSFSDQQRRKVVVARQKQLLRDMAPPEVAVDGEVDDGEGLAGGVVGGGPEEDGRAAASGHLAGEESGEESDRVPGEGEAADGLEPEQQQQQQQHASLSAGGGGGGRFSGEEDFAFEEPELVDVETPEIPEEEGVGLASGSGRFAQWREQQTQQEEEEEEGRQGSPDSRDVHPRASSEAFGHGGEEEAATIASSHSDGVGMEGVGAEARPAIAADAEADIAASPALDERGNSG</sequence>
<evidence type="ECO:0000256" key="4">
    <source>
        <dbReference type="ARBA" id="ARBA00012552"/>
    </source>
</evidence>
<dbReference type="Pfam" id="PF18147">
    <property type="entry name" value="Suv3_C_1"/>
    <property type="match status" value="1"/>
</dbReference>
<dbReference type="InterPro" id="IPR055206">
    <property type="entry name" value="DEXQc_SUV3"/>
</dbReference>
<feature type="domain" description="Helicase C-terminal" evidence="13">
    <location>
        <begin position="449"/>
        <end position="616"/>
    </location>
</feature>
<evidence type="ECO:0000256" key="10">
    <source>
        <dbReference type="ARBA" id="ARBA00023128"/>
    </source>
</evidence>
<keyword evidence="8" id="KW-0067">ATP-binding</keyword>
<dbReference type="PANTHER" id="PTHR12131">
    <property type="entry name" value="ATP-DEPENDENT RNA AND DNA HELICASE"/>
    <property type="match status" value="1"/>
</dbReference>
<evidence type="ECO:0000256" key="5">
    <source>
        <dbReference type="ARBA" id="ARBA00022741"/>
    </source>
</evidence>
<comment type="caution">
    <text evidence="14">The sequence shown here is derived from an EMBL/GenBank/DDBJ whole genome shotgun (WGS) entry which is preliminary data.</text>
</comment>
<evidence type="ECO:0000256" key="11">
    <source>
        <dbReference type="ARBA" id="ARBA00047984"/>
    </source>
</evidence>
<feature type="region of interest" description="Disordered" evidence="12">
    <location>
        <begin position="561"/>
        <end position="581"/>
    </location>
</feature>
<comment type="cofactor">
    <cofactor evidence="2">
        <name>Mg(2+)</name>
        <dbReference type="ChEBI" id="CHEBI:18420"/>
    </cofactor>
</comment>
<comment type="subcellular location">
    <subcellularLocation>
        <location evidence="3">Mitochondrion</location>
    </subcellularLocation>
</comment>
<dbReference type="EC" id="3.6.4.13" evidence="4"/>
<dbReference type="InterPro" id="IPR041082">
    <property type="entry name" value="Suv3_C_1"/>
</dbReference>
<reference evidence="14 15" key="1">
    <citation type="submission" date="2021-11" db="EMBL/GenBank/DDBJ databases">
        <title>Black yeast isolated from Biological Soil Crust.</title>
        <authorList>
            <person name="Kurbessoian T."/>
        </authorList>
    </citation>
    <scope>NUCLEOTIDE SEQUENCE [LARGE SCALE GENOMIC DNA]</scope>
    <source>
        <strain evidence="14 15">CCFEE 5522</strain>
    </source>
</reference>
<keyword evidence="5" id="KW-0547">Nucleotide-binding</keyword>
<dbReference type="Gene3D" id="1.20.272.40">
    <property type="match status" value="1"/>
</dbReference>
<keyword evidence="10" id="KW-0496">Mitochondrion</keyword>
<gene>
    <name evidence="14" type="ORF">LTR36_009172</name>
</gene>
<feature type="compositionally biased region" description="Gly residues" evidence="12">
    <location>
        <begin position="842"/>
        <end position="851"/>
    </location>
</feature>
<proteinExistence type="predicted"/>
<evidence type="ECO:0000313" key="15">
    <source>
        <dbReference type="Proteomes" id="UP001324427"/>
    </source>
</evidence>
<evidence type="ECO:0000256" key="8">
    <source>
        <dbReference type="ARBA" id="ARBA00022840"/>
    </source>
</evidence>
<evidence type="ECO:0000259" key="13">
    <source>
        <dbReference type="PROSITE" id="PS51194"/>
    </source>
</evidence>
<dbReference type="GO" id="GO:0000965">
    <property type="term" value="P:mitochondrial RNA 3'-end processing"/>
    <property type="evidence" value="ECO:0007669"/>
    <property type="project" value="TreeGrafter"/>
</dbReference>
<evidence type="ECO:0000256" key="2">
    <source>
        <dbReference type="ARBA" id="ARBA00001946"/>
    </source>
</evidence>
<comment type="cofactor">
    <cofactor evidence="1">
        <name>Mn(2+)</name>
        <dbReference type="ChEBI" id="CHEBI:29035"/>
    </cofactor>
</comment>
<keyword evidence="7" id="KW-0347">Helicase</keyword>
<dbReference type="InterPro" id="IPR050699">
    <property type="entry name" value="RNA-DNA_Helicase"/>
</dbReference>
<dbReference type="EMBL" id="JAVFHQ010000066">
    <property type="protein sequence ID" value="KAK4540534.1"/>
    <property type="molecule type" value="Genomic_DNA"/>
</dbReference>
<dbReference type="FunFam" id="1.20.272.40:FF:000002">
    <property type="entry name" value="ATP-dependent RNA helicase SUV3, mitochondrial"/>
    <property type="match status" value="1"/>
</dbReference>
<keyword evidence="9" id="KW-0809">Transit peptide</keyword>
<dbReference type="PANTHER" id="PTHR12131:SF1">
    <property type="entry name" value="ATP-DEPENDENT RNA HELICASE SUPV3L1, MITOCHONDRIAL-RELATED"/>
    <property type="match status" value="1"/>
</dbReference>
<dbReference type="InterPro" id="IPR022192">
    <property type="entry name" value="SUV3_C"/>
</dbReference>
<feature type="region of interest" description="Disordered" evidence="12">
    <location>
        <begin position="827"/>
        <end position="1008"/>
    </location>
</feature>
<evidence type="ECO:0000256" key="12">
    <source>
        <dbReference type="SAM" id="MobiDB-lite"/>
    </source>
</evidence>
<feature type="compositionally biased region" description="Low complexity" evidence="12">
    <location>
        <begin position="888"/>
        <end position="901"/>
    </location>
</feature>
<name>A0AAV9J6A6_9PEZI</name>
<dbReference type="Proteomes" id="UP001324427">
    <property type="component" value="Unassembled WGS sequence"/>
</dbReference>
<dbReference type="InterPro" id="IPR001650">
    <property type="entry name" value="Helicase_C-like"/>
</dbReference>
<organism evidence="14 15">
    <name type="scientific">Oleoguttula mirabilis</name>
    <dbReference type="NCBI Taxonomy" id="1507867"/>
    <lineage>
        <taxon>Eukaryota</taxon>
        <taxon>Fungi</taxon>
        <taxon>Dikarya</taxon>
        <taxon>Ascomycota</taxon>
        <taxon>Pezizomycotina</taxon>
        <taxon>Dothideomycetes</taxon>
        <taxon>Dothideomycetidae</taxon>
        <taxon>Mycosphaerellales</taxon>
        <taxon>Teratosphaeriaceae</taxon>
        <taxon>Oleoguttula</taxon>
    </lineage>
</organism>
<dbReference type="CDD" id="cd17913">
    <property type="entry name" value="DEXQc_Suv3"/>
    <property type="match status" value="1"/>
</dbReference>
<dbReference type="Pfam" id="PF12513">
    <property type="entry name" value="SUV3_C"/>
    <property type="match status" value="1"/>
</dbReference>
<dbReference type="Gene3D" id="1.20.58.1080">
    <property type="match status" value="1"/>
</dbReference>
<dbReference type="CDD" id="cd18805">
    <property type="entry name" value="SF2_C_suv3"/>
    <property type="match status" value="1"/>
</dbReference>
<dbReference type="GO" id="GO:0045025">
    <property type="term" value="C:mitochondrial degradosome"/>
    <property type="evidence" value="ECO:0007669"/>
    <property type="project" value="TreeGrafter"/>
</dbReference>
<dbReference type="AlphaFoldDB" id="A0AAV9J6A6"/>
<evidence type="ECO:0000256" key="9">
    <source>
        <dbReference type="ARBA" id="ARBA00022946"/>
    </source>
</evidence>
<dbReference type="FunFam" id="3.40.50.300:FF:000269">
    <property type="entry name" value="ATP-dependent RNA helicase SUPV3L1, mitochondrial"/>
    <property type="match status" value="1"/>
</dbReference>
<dbReference type="Pfam" id="PF00271">
    <property type="entry name" value="Helicase_C"/>
    <property type="match status" value="1"/>
</dbReference>
<protein>
    <recommendedName>
        <fullName evidence="4">RNA helicase</fullName>
        <ecNumber evidence="4">3.6.4.13</ecNumber>
    </recommendedName>
</protein>
<dbReference type="InterPro" id="IPR044774">
    <property type="entry name" value="Suv3_DEXQc"/>
</dbReference>
<keyword evidence="6" id="KW-0378">Hydrolase</keyword>
<feature type="compositionally biased region" description="Acidic residues" evidence="12">
    <location>
        <begin position="913"/>
        <end position="936"/>
    </location>
</feature>
<feature type="region of interest" description="Disordered" evidence="12">
    <location>
        <begin position="26"/>
        <end position="57"/>
    </location>
</feature>
<comment type="catalytic activity">
    <reaction evidence="11">
        <text>ATP + H2O = ADP + phosphate + H(+)</text>
        <dbReference type="Rhea" id="RHEA:13065"/>
        <dbReference type="ChEBI" id="CHEBI:15377"/>
        <dbReference type="ChEBI" id="CHEBI:15378"/>
        <dbReference type="ChEBI" id="CHEBI:30616"/>
        <dbReference type="ChEBI" id="CHEBI:43474"/>
        <dbReference type="ChEBI" id="CHEBI:456216"/>
        <dbReference type="EC" id="3.6.4.13"/>
    </reaction>
</comment>
<evidence type="ECO:0000256" key="6">
    <source>
        <dbReference type="ARBA" id="ARBA00022801"/>
    </source>
</evidence>
<keyword evidence="15" id="KW-1185">Reference proteome</keyword>
<accession>A0AAV9J6A6</accession>
<evidence type="ECO:0000256" key="7">
    <source>
        <dbReference type="ARBA" id="ARBA00022806"/>
    </source>
</evidence>
<dbReference type="GO" id="GO:0005524">
    <property type="term" value="F:ATP binding"/>
    <property type="evidence" value="ECO:0007669"/>
    <property type="project" value="UniProtKB-KW"/>
</dbReference>
<feature type="compositionally biased region" description="Low complexity" evidence="12">
    <location>
        <begin position="32"/>
        <end position="41"/>
    </location>
</feature>
<dbReference type="InterPro" id="IPR027417">
    <property type="entry name" value="P-loop_NTPase"/>
</dbReference>
<dbReference type="GO" id="GO:0016787">
    <property type="term" value="F:hydrolase activity"/>
    <property type="evidence" value="ECO:0007669"/>
    <property type="project" value="UniProtKB-KW"/>
</dbReference>